<dbReference type="InterPro" id="IPR042111">
    <property type="entry name" value="Adenylosuccinate_synth_dom3"/>
</dbReference>
<name>A0A6C1FE42_BUCUN</name>
<dbReference type="InterPro" id="IPR042110">
    <property type="entry name" value="Adenylosuccinate_synth_dom2"/>
</dbReference>
<evidence type="ECO:0000256" key="6">
    <source>
        <dbReference type="ARBA" id="ARBA00022842"/>
    </source>
</evidence>
<feature type="binding site" evidence="8">
    <location>
        <position position="41"/>
    </location>
    <ligand>
        <name>Mg(2+)</name>
        <dbReference type="ChEBI" id="CHEBI:18420"/>
    </ligand>
</feature>
<feature type="binding site" evidence="8">
    <location>
        <position position="144"/>
    </location>
    <ligand>
        <name>IMP</name>
        <dbReference type="ChEBI" id="CHEBI:58053"/>
        <note>ligand shared between dimeric partners</note>
    </ligand>
</feature>
<dbReference type="CDD" id="cd03108">
    <property type="entry name" value="AdSS"/>
    <property type="match status" value="1"/>
</dbReference>
<dbReference type="GO" id="GO:0000287">
    <property type="term" value="F:magnesium ion binding"/>
    <property type="evidence" value="ECO:0007669"/>
    <property type="project" value="UniProtKB-UniRule"/>
</dbReference>
<keyword evidence="7 8" id="KW-0342">GTP-binding</keyword>
<evidence type="ECO:0000256" key="9">
    <source>
        <dbReference type="PROSITE-ProRule" id="PRU10134"/>
    </source>
</evidence>
<feature type="binding site" description="in other chain" evidence="8">
    <location>
        <position position="130"/>
    </location>
    <ligand>
        <name>IMP</name>
        <dbReference type="ChEBI" id="CHEBI:58053"/>
        <note>ligand shared between dimeric partners</note>
    </ligand>
</feature>
<keyword evidence="5 8" id="KW-0658">Purine biosynthesis</keyword>
<dbReference type="GO" id="GO:0005737">
    <property type="term" value="C:cytoplasm"/>
    <property type="evidence" value="ECO:0007669"/>
    <property type="project" value="UniProtKB-SubCell"/>
</dbReference>
<dbReference type="GO" id="GO:0004019">
    <property type="term" value="F:adenylosuccinate synthase activity"/>
    <property type="evidence" value="ECO:0007669"/>
    <property type="project" value="UniProtKB-UniRule"/>
</dbReference>
<evidence type="ECO:0000256" key="3">
    <source>
        <dbReference type="ARBA" id="ARBA00022723"/>
    </source>
</evidence>
<evidence type="ECO:0000313" key="12">
    <source>
        <dbReference type="Proteomes" id="UP000502958"/>
    </source>
</evidence>
<comment type="subcellular location">
    <subcellularLocation>
        <location evidence="8">Cytoplasm</location>
    </subcellularLocation>
</comment>
<accession>A0A6C1FE42</accession>
<feature type="binding site" evidence="8">
    <location>
        <begin position="13"/>
        <end position="19"/>
    </location>
    <ligand>
        <name>GTP</name>
        <dbReference type="ChEBI" id="CHEBI:37565"/>
    </ligand>
</feature>
<feature type="binding site" description="in other chain" evidence="8">
    <location>
        <position position="304"/>
    </location>
    <ligand>
        <name>IMP</name>
        <dbReference type="ChEBI" id="CHEBI:58053"/>
        <note>ligand shared between dimeric partners</note>
    </ligand>
</feature>
<dbReference type="PROSITE" id="PS00513">
    <property type="entry name" value="ADENYLOSUCCIN_SYN_2"/>
    <property type="match status" value="1"/>
</dbReference>
<feature type="binding site" evidence="8">
    <location>
        <position position="14"/>
    </location>
    <ligand>
        <name>Mg(2+)</name>
        <dbReference type="ChEBI" id="CHEBI:18420"/>
    </ligand>
</feature>
<dbReference type="HAMAP" id="MF_00011">
    <property type="entry name" value="Adenylosucc_synth"/>
    <property type="match status" value="1"/>
</dbReference>
<evidence type="ECO:0000256" key="4">
    <source>
        <dbReference type="ARBA" id="ARBA00022741"/>
    </source>
</evidence>
<feature type="binding site" description="in other chain" evidence="8">
    <location>
        <position position="225"/>
    </location>
    <ligand>
        <name>IMP</name>
        <dbReference type="ChEBI" id="CHEBI:58053"/>
        <note>ligand shared between dimeric partners</note>
    </ligand>
</feature>
<evidence type="ECO:0000256" key="5">
    <source>
        <dbReference type="ARBA" id="ARBA00022755"/>
    </source>
</evidence>
<feature type="binding site" evidence="8">
    <location>
        <begin position="332"/>
        <end position="334"/>
    </location>
    <ligand>
        <name>GTP</name>
        <dbReference type="ChEBI" id="CHEBI:37565"/>
    </ligand>
</feature>
<comment type="catalytic activity">
    <reaction evidence="8 10">
        <text>IMP + L-aspartate + GTP = N(6)-(1,2-dicarboxyethyl)-AMP + GDP + phosphate + 2 H(+)</text>
        <dbReference type="Rhea" id="RHEA:15753"/>
        <dbReference type="ChEBI" id="CHEBI:15378"/>
        <dbReference type="ChEBI" id="CHEBI:29991"/>
        <dbReference type="ChEBI" id="CHEBI:37565"/>
        <dbReference type="ChEBI" id="CHEBI:43474"/>
        <dbReference type="ChEBI" id="CHEBI:57567"/>
        <dbReference type="ChEBI" id="CHEBI:58053"/>
        <dbReference type="ChEBI" id="CHEBI:58189"/>
        <dbReference type="EC" id="6.3.4.4"/>
    </reaction>
</comment>
<dbReference type="SMART" id="SM00788">
    <property type="entry name" value="Adenylsucc_synt"/>
    <property type="match status" value="1"/>
</dbReference>
<feature type="active site" evidence="9">
    <location>
        <position position="141"/>
    </location>
</feature>
<comment type="cofactor">
    <cofactor evidence="8">
        <name>Mg(2+)</name>
        <dbReference type="ChEBI" id="CHEBI:18420"/>
    </cofactor>
    <text evidence="8">Binds 1 Mg(2+) ion per subunit.</text>
</comment>
<comment type="function">
    <text evidence="8">Plays an important role in the de novo pathway of purine nucleotide biosynthesis. Catalyzes the first committed step in the biosynthesis of AMP from IMP.</text>
</comment>
<feature type="binding site" evidence="8">
    <location>
        <position position="306"/>
    </location>
    <ligand>
        <name>GTP</name>
        <dbReference type="ChEBI" id="CHEBI:37565"/>
    </ligand>
</feature>
<feature type="binding site" description="in other chain" evidence="8">
    <location>
        <begin position="39"/>
        <end position="42"/>
    </location>
    <ligand>
        <name>IMP</name>
        <dbReference type="ChEBI" id="CHEBI:58053"/>
        <note>ligand shared between dimeric partners</note>
    </ligand>
</feature>
<sequence length="440" mass="49312">MNKNIVILGAQWGDEGKGKIVDCISSDAEYVVRYQGGHNAGHTLVINKKKIILHLIPSGILHKNVIGIIANGVVISPSALIQEIKMLEENDIIINERLFISNSSPLILQYHIEMDRAREKKLGIQALGTTGRGIGPAYEDKIARRALRIGDLKNTKTLSERLKKIVHYYNYQLVNFYQHQSIDYKMILNDLLSNAKVLFNMIQDTTHILHTAIKNKKKIVFEGAQGTLLDIDHGTYPYVTSSNSTIGGVMTGTGIGPKNINTIIGVTKAYSTRVGSGPFPTELFDKIDKHFSHQGNEFGSTTGRKRRTGWLDSVSLCRSIQINSISSLCITKLDVLDGLDEIKICISYKNIYTSKIISFPDINEWEHIIPIYETYPGWSQKTLGIKKIEDLPYQARAYINRIQEITQTPISIISTGPDRSDIIFIHDIIHINKSITLNTI</sequence>
<keyword evidence="6 8" id="KW-0460">Magnesium</keyword>
<dbReference type="InterPro" id="IPR027417">
    <property type="entry name" value="P-loop_NTPase"/>
</dbReference>
<dbReference type="Gene3D" id="1.10.300.10">
    <property type="entry name" value="Adenylosuccinate Synthetase, subunit A, domain 2"/>
    <property type="match status" value="1"/>
</dbReference>
<dbReference type="InterPro" id="IPR042109">
    <property type="entry name" value="Adenylosuccinate_synth_dom1"/>
</dbReference>
<comment type="subunit">
    <text evidence="1 8">Homodimer.</text>
</comment>
<dbReference type="InterPro" id="IPR033128">
    <property type="entry name" value="Adenylosuccin_syn_Lys_AS"/>
</dbReference>
<dbReference type="EC" id="6.3.4.4" evidence="8 10"/>
<dbReference type="EMBL" id="CP047588">
    <property type="protein sequence ID" value="QIE02236.1"/>
    <property type="molecule type" value="Genomic_DNA"/>
</dbReference>
<feature type="binding site" evidence="8">
    <location>
        <begin position="414"/>
        <end position="416"/>
    </location>
    <ligand>
        <name>GTP</name>
        <dbReference type="ChEBI" id="CHEBI:37565"/>
    </ligand>
</feature>
<dbReference type="RefSeq" id="WP_163119691.1">
    <property type="nucleotide sequence ID" value="NZ_CP047588.1"/>
</dbReference>
<protein>
    <recommendedName>
        <fullName evidence="8 10">Adenylosuccinate synthetase</fullName>
        <shortName evidence="8">AMPSase</shortName>
        <shortName evidence="8">AdSS</shortName>
        <ecNumber evidence="8 10">6.3.4.4</ecNumber>
    </recommendedName>
    <alternativeName>
        <fullName evidence="8">IMP--aspartate ligase</fullName>
    </alternativeName>
</protein>
<dbReference type="Gene3D" id="3.40.440.10">
    <property type="entry name" value="Adenylosuccinate Synthetase, subunit A, domain 1"/>
    <property type="match status" value="1"/>
</dbReference>
<evidence type="ECO:0000256" key="7">
    <source>
        <dbReference type="ARBA" id="ARBA00023134"/>
    </source>
</evidence>
<dbReference type="InterPro" id="IPR001114">
    <property type="entry name" value="Adenylosuccinate_synthetase"/>
</dbReference>
<keyword evidence="8" id="KW-0963">Cytoplasm</keyword>
<dbReference type="Proteomes" id="UP000502958">
    <property type="component" value="Chromosome"/>
</dbReference>
<reference evidence="11 12" key="1">
    <citation type="submission" date="2020-01" db="EMBL/GenBank/DDBJ databases">
        <title>Complete genome of Buchnera aphidicola isolated from Chaitophorus populeti.</title>
        <authorList>
            <person name="Park J."/>
            <person name="Xi H."/>
        </authorList>
    </citation>
    <scope>NUCLEOTIDE SEQUENCE [LARGE SCALE GENOMIC DNA]</scope>
    <source>
        <strain evidence="11 12">UsonBac</strain>
    </source>
</reference>
<feature type="active site" description="Proton donor" evidence="8">
    <location>
        <position position="42"/>
    </location>
</feature>
<evidence type="ECO:0000256" key="1">
    <source>
        <dbReference type="ARBA" id="ARBA00011738"/>
    </source>
</evidence>
<dbReference type="AlphaFoldDB" id="A0A6C1FE42"/>
<feature type="binding site" evidence="8">
    <location>
        <begin position="300"/>
        <end position="306"/>
    </location>
    <ligand>
        <name>substrate</name>
    </ligand>
</feature>
<dbReference type="FunFam" id="3.90.170.10:FF:000001">
    <property type="entry name" value="Adenylosuccinate synthetase"/>
    <property type="match status" value="1"/>
</dbReference>
<dbReference type="GO" id="GO:0044208">
    <property type="term" value="P:'de novo' AMP biosynthetic process"/>
    <property type="evidence" value="ECO:0007669"/>
    <property type="project" value="UniProtKB-UniRule"/>
</dbReference>
<dbReference type="NCBIfam" id="NF002223">
    <property type="entry name" value="PRK01117.1"/>
    <property type="match status" value="1"/>
</dbReference>
<comment type="pathway">
    <text evidence="8 10">Purine metabolism; AMP biosynthesis via de novo pathway; AMP from IMP: step 1/2.</text>
</comment>
<dbReference type="InterPro" id="IPR018220">
    <property type="entry name" value="Adenylosuccin_syn_GTP-bd"/>
</dbReference>
<evidence type="ECO:0000256" key="10">
    <source>
        <dbReference type="RuleBase" id="RU000520"/>
    </source>
</evidence>
<evidence type="ECO:0000313" key="11">
    <source>
        <dbReference type="EMBL" id="QIE02236.1"/>
    </source>
</evidence>
<feature type="binding site" description="in other chain" evidence="8">
    <location>
        <position position="240"/>
    </location>
    <ligand>
        <name>IMP</name>
        <dbReference type="ChEBI" id="CHEBI:58053"/>
        <note>ligand shared between dimeric partners</note>
    </ligand>
</feature>
<gene>
    <name evidence="8" type="primary">purA</name>
    <name evidence="11" type="ORF">GUU85_02680</name>
</gene>
<proteinExistence type="inferred from homology"/>
<dbReference type="PANTHER" id="PTHR11846">
    <property type="entry name" value="ADENYLOSUCCINATE SYNTHETASE"/>
    <property type="match status" value="1"/>
</dbReference>
<organism evidence="11 12">
    <name type="scientific">Buchnera aphidicola subsp. Uroleucon sonchi</name>
    <dbReference type="NCBI Taxonomy" id="118118"/>
    <lineage>
        <taxon>Bacteria</taxon>
        <taxon>Pseudomonadati</taxon>
        <taxon>Pseudomonadota</taxon>
        <taxon>Gammaproteobacteria</taxon>
        <taxon>Enterobacterales</taxon>
        <taxon>Erwiniaceae</taxon>
        <taxon>Buchnera</taxon>
    </lineage>
</organism>
<feature type="active site" description="Proton acceptor" evidence="8">
    <location>
        <position position="14"/>
    </location>
</feature>
<evidence type="ECO:0000256" key="8">
    <source>
        <dbReference type="HAMAP-Rule" id="MF_00011"/>
    </source>
</evidence>
<feature type="binding site" description="in other chain" evidence="8">
    <location>
        <begin position="14"/>
        <end position="17"/>
    </location>
    <ligand>
        <name>IMP</name>
        <dbReference type="ChEBI" id="CHEBI:58053"/>
        <note>ligand shared between dimeric partners</note>
    </ligand>
</feature>
<keyword evidence="3 8" id="KW-0479">Metal-binding</keyword>
<dbReference type="Pfam" id="PF00709">
    <property type="entry name" value="Adenylsucc_synt"/>
    <property type="match status" value="1"/>
</dbReference>
<keyword evidence="2 8" id="KW-0436">Ligase</keyword>
<dbReference type="FunFam" id="1.10.300.10:FF:000001">
    <property type="entry name" value="Adenylosuccinate synthetase"/>
    <property type="match status" value="1"/>
</dbReference>
<dbReference type="Gene3D" id="3.90.170.10">
    <property type="entry name" value="Adenylosuccinate Synthetase, subunit A, domain 3"/>
    <property type="match status" value="1"/>
</dbReference>
<dbReference type="PANTHER" id="PTHR11846:SF0">
    <property type="entry name" value="ADENYLOSUCCINATE SYNTHETASE"/>
    <property type="match status" value="1"/>
</dbReference>
<dbReference type="SUPFAM" id="SSF52540">
    <property type="entry name" value="P-loop containing nucleoside triphosphate hydrolases"/>
    <property type="match status" value="1"/>
</dbReference>
<dbReference type="GO" id="GO:0005525">
    <property type="term" value="F:GTP binding"/>
    <property type="evidence" value="ECO:0007669"/>
    <property type="project" value="UniProtKB-UniRule"/>
</dbReference>
<feature type="binding site" evidence="8">
    <location>
        <begin position="41"/>
        <end position="43"/>
    </location>
    <ligand>
        <name>GTP</name>
        <dbReference type="ChEBI" id="CHEBI:37565"/>
    </ligand>
</feature>
<dbReference type="GO" id="GO:0046040">
    <property type="term" value="P:IMP metabolic process"/>
    <property type="evidence" value="ECO:0007669"/>
    <property type="project" value="TreeGrafter"/>
</dbReference>
<dbReference type="PROSITE" id="PS01266">
    <property type="entry name" value="ADENYLOSUCCIN_SYN_1"/>
    <property type="match status" value="1"/>
</dbReference>
<evidence type="ECO:0000256" key="2">
    <source>
        <dbReference type="ARBA" id="ARBA00022598"/>
    </source>
</evidence>
<comment type="similarity">
    <text evidence="8 10">Belongs to the adenylosuccinate synthetase family.</text>
</comment>
<dbReference type="UniPathway" id="UPA00075">
    <property type="reaction ID" value="UER00335"/>
</dbReference>
<dbReference type="NCBIfam" id="TIGR00184">
    <property type="entry name" value="purA"/>
    <property type="match status" value="1"/>
</dbReference>
<keyword evidence="4 8" id="KW-0547">Nucleotide-binding</keyword>